<accession>A0A2G8STA5</accession>
<evidence type="ECO:0000313" key="1">
    <source>
        <dbReference type="EMBL" id="PIL36962.1"/>
    </source>
</evidence>
<comment type="caution">
    <text evidence="1">The sequence shown here is derived from an EMBL/GenBank/DDBJ whole genome shotgun (WGS) entry which is preliminary data.</text>
</comment>
<name>A0A2G8STA5_9APHY</name>
<organism evidence="1 2">
    <name type="scientific">Ganoderma sinense ZZ0214-1</name>
    <dbReference type="NCBI Taxonomy" id="1077348"/>
    <lineage>
        <taxon>Eukaryota</taxon>
        <taxon>Fungi</taxon>
        <taxon>Dikarya</taxon>
        <taxon>Basidiomycota</taxon>
        <taxon>Agaricomycotina</taxon>
        <taxon>Agaricomycetes</taxon>
        <taxon>Polyporales</taxon>
        <taxon>Polyporaceae</taxon>
        <taxon>Ganoderma</taxon>
    </lineage>
</organism>
<gene>
    <name evidence="1" type="ORF">GSI_00654</name>
</gene>
<dbReference type="EMBL" id="AYKW01000001">
    <property type="protein sequence ID" value="PIL36962.1"/>
    <property type="molecule type" value="Genomic_DNA"/>
</dbReference>
<dbReference type="Proteomes" id="UP000230002">
    <property type="component" value="Unassembled WGS sequence"/>
</dbReference>
<protein>
    <submittedName>
        <fullName evidence="1">Uncharacterized protein</fullName>
    </submittedName>
</protein>
<evidence type="ECO:0000313" key="2">
    <source>
        <dbReference type="Proteomes" id="UP000230002"/>
    </source>
</evidence>
<sequence length="140" mass="15386">MFRLRPVSCLLSGSRLSCFVRSVRSLVAVAMSYPSLKEPSSSASANYSSTYRRRSCISHRVSAPNFPLPTSPLPRFCPPTPCFTPSHPGSPTSPPDLLSHTPLHTVSLFATPIPSHTTEVLLFELSDNARIMLSTHWAIY</sequence>
<keyword evidence="2" id="KW-1185">Reference proteome</keyword>
<reference evidence="1 2" key="1">
    <citation type="journal article" date="2015" name="Sci. Rep.">
        <title>Chromosome-level genome map provides insights into diverse defense mechanisms in the medicinal fungus Ganoderma sinense.</title>
        <authorList>
            <person name="Zhu Y."/>
            <person name="Xu J."/>
            <person name="Sun C."/>
            <person name="Zhou S."/>
            <person name="Xu H."/>
            <person name="Nelson D.R."/>
            <person name="Qian J."/>
            <person name="Song J."/>
            <person name="Luo H."/>
            <person name="Xiang L."/>
            <person name="Li Y."/>
            <person name="Xu Z."/>
            <person name="Ji A."/>
            <person name="Wang L."/>
            <person name="Lu S."/>
            <person name="Hayward A."/>
            <person name="Sun W."/>
            <person name="Li X."/>
            <person name="Schwartz D.C."/>
            <person name="Wang Y."/>
            <person name="Chen S."/>
        </authorList>
    </citation>
    <scope>NUCLEOTIDE SEQUENCE [LARGE SCALE GENOMIC DNA]</scope>
    <source>
        <strain evidence="1 2">ZZ0214-1</strain>
    </source>
</reference>
<proteinExistence type="predicted"/>
<dbReference type="AlphaFoldDB" id="A0A2G8STA5"/>